<sequence>MFASGRRQTARKTGAERAWDRVVSLGLFRGQDESCVPPSARIHPSMLRAIVAPYAHDHRRLAGVEASERAELSVNLQSPNGSPQLDMVGAGHRAGPRHSIRIPREIVSCF</sequence>
<evidence type="ECO:0000313" key="3">
    <source>
        <dbReference type="Proteomes" id="UP001501645"/>
    </source>
</evidence>
<feature type="region of interest" description="Disordered" evidence="1">
    <location>
        <begin position="76"/>
        <end position="97"/>
    </location>
</feature>
<proteinExistence type="predicted"/>
<gene>
    <name evidence="2" type="ORF">GCM10023351_34700</name>
</gene>
<protein>
    <submittedName>
        <fullName evidence="2">Uncharacterized protein</fullName>
    </submittedName>
</protein>
<comment type="caution">
    <text evidence="2">The sequence shown here is derived from an EMBL/GenBank/DDBJ whole genome shotgun (WGS) entry which is preliminary data.</text>
</comment>
<reference evidence="3" key="1">
    <citation type="journal article" date="2019" name="Int. J. Syst. Evol. Microbiol.">
        <title>The Global Catalogue of Microorganisms (GCM) 10K type strain sequencing project: providing services to taxonomists for standard genome sequencing and annotation.</title>
        <authorList>
            <consortium name="The Broad Institute Genomics Platform"/>
            <consortium name="The Broad Institute Genome Sequencing Center for Infectious Disease"/>
            <person name="Wu L."/>
            <person name="Ma J."/>
        </authorList>
    </citation>
    <scope>NUCLEOTIDE SEQUENCE [LARGE SCALE GENOMIC DNA]</scope>
    <source>
        <strain evidence="3">JCM 18537</strain>
    </source>
</reference>
<dbReference type="Proteomes" id="UP001501645">
    <property type="component" value="Unassembled WGS sequence"/>
</dbReference>
<accession>A0ABP9AU09</accession>
<dbReference type="EMBL" id="BAABKO010000008">
    <property type="protein sequence ID" value="GAA4785954.1"/>
    <property type="molecule type" value="Genomic_DNA"/>
</dbReference>
<evidence type="ECO:0000256" key="1">
    <source>
        <dbReference type="SAM" id="MobiDB-lite"/>
    </source>
</evidence>
<organism evidence="2 3">
    <name type="scientific">Microbacterium gilvum</name>
    <dbReference type="NCBI Taxonomy" id="1336204"/>
    <lineage>
        <taxon>Bacteria</taxon>
        <taxon>Bacillati</taxon>
        <taxon>Actinomycetota</taxon>
        <taxon>Actinomycetes</taxon>
        <taxon>Micrococcales</taxon>
        <taxon>Microbacteriaceae</taxon>
        <taxon>Microbacterium</taxon>
    </lineage>
</organism>
<keyword evidence="3" id="KW-1185">Reference proteome</keyword>
<name>A0ABP9AU09_9MICO</name>
<evidence type="ECO:0000313" key="2">
    <source>
        <dbReference type="EMBL" id="GAA4785954.1"/>
    </source>
</evidence>